<dbReference type="SUPFAM" id="SSF55811">
    <property type="entry name" value="Nudix"/>
    <property type="match status" value="1"/>
</dbReference>
<dbReference type="PANTHER" id="PTHR43758">
    <property type="entry name" value="7,8-DIHYDRO-8-OXOGUANINE TRIPHOSPHATASE"/>
    <property type="match status" value="1"/>
</dbReference>
<gene>
    <name evidence="23" type="ORF">A3J65_02845</name>
</gene>
<evidence type="ECO:0000256" key="2">
    <source>
        <dbReference type="ARBA" id="ARBA00005582"/>
    </source>
</evidence>
<dbReference type="GO" id="GO:0008413">
    <property type="term" value="F:8-oxo-7,8-dihydroguanosine triphosphate pyrophosphatase activity"/>
    <property type="evidence" value="ECO:0007669"/>
    <property type="project" value="InterPro"/>
</dbReference>
<dbReference type="PRINTS" id="PR01403">
    <property type="entry name" value="8OXTPHPHTASE"/>
</dbReference>
<dbReference type="EC" id="3.6.1.56" evidence="11"/>
<evidence type="ECO:0000256" key="21">
    <source>
        <dbReference type="ARBA" id="ARBA00053094"/>
    </source>
</evidence>
<evidence type="ECO:0000256" key="17">
    <source>
        <dbReference type="ARBA" id="ARBA00032071"/>
    </source>
</evidence>
<dbReference type="Pfam" id="PF00293">
    <property type="entry name" value="NUDIX"/>
    <property type="match status" value="1"/>
</dbReference>
<evidence type="ECO:0000256" key="10">
    <source>
        <dbReference type="ARBA" id="ARBA00024596"/>
    </source>
</evidence>
<evidence type="ECO:0000256" key="7">
    <source>
        <dbReference type="ARBA" id="ARBA00024448"/>
    </source>
</evidence>
<accession>A0A1G1YIY8</accession>
<evidence type="ECO:0000256" key="5">
    <source>
        <dbReference type="ARBA" id="ARBA00022801"/>
    </source>
</evidence>
<evidence type="ECO:0000256" key="8">
    <source>
        <dbReference type="ARBA" id="ARBA00024459"/>
    </source>
</evidence>
<dbReference type="PROSITE" id="PS51462">
    <property type="entry name" value="NUDIX"/>
    <property type="match status" value="1"/>
</dbReference>
<comment type="catalytic activity">
    <reaction evidence="20">
        <text>N(6)-methyl-dATP + H2O = N(6)-methyl-dAMP + diphosphate + H(+)</text>
        <dbReference type="Rhea" id="RHEA:67604"/>
        <dbReference type="ChEBI" id="CHEBI:15377"/>
        <dbReference type="ChEBI" id="CHEBI:15378"/>
        <dbReference type="ChEBI" id="CHEBI:33019"/>
        <dbReference type="ChEBI" id="CHEBI:169976"/>
        <dbReference type="ChEBI" id="CHEBI:172872"/>
    </reaction>
    <physiologicalReaction direction="left-to-right" evidence="20">
        <dbReference type="Rhea" id="RHEA:67605"/>
    </physiologicalReaction>
</comment>
<protein>
    <recommendedName>
        <fullName evidence="12">Oxidized purine nucleoside triphosphate hydrolase</fullName>
        <ecNumber evidence="11">3.6.1.56</ecNumber>
    </recommendedName>
    <alternativeName>
        <fullName evidence="16">2-hydroxy-dATP diphosphatase</fullName>
    </alternativeName>
    <alternativeName>
        <fullName evidence="15">7,8-dihydro-8-oxoguanine triphosphatase</fullName>
    </alternativeName>
    <alternativeName>
        <fullName evidence="14">8-oxo-dGTPase</fullName>
    </alternativeName>
    <alternativeName>
        <fullName evidence="17">Methylated purine nucleoside triphosphate hydrolase</fullName>
    </alternativeName>
    <alternativeName>
        <fullName evidence="13">Nucleoside diphosphate-linked moiety X motif 1</fullName>
    </alternativeName>
</protein>
<evidence type="ECO:0000259" key="22">
    <source>
        <dbReference type="PROSITE" id="PS51462"/>
    </source>
</evidence>
<dbReference type="InterPro" id="IPR015797">
    <property type="entry name" value="NUDIX_hydrolase-like_dom_sf"/>
</dbReference>
<keyword evidence="6" id="KW-0460">Magnesium</keyword>
<dbReference type="InterPro" id="IPR000086">
    <property type="entry name" value="NUDIX_hydrolase_dom"/>
</dbReference>
<comment type="catalytic activity">
    <reaction evidence="10">
        <text>2-oxo-ATP + H2O = 2-oxo-AMP + diphosphate + H(+)</text>
        <dbReference type="Rhea" id="RHEA:67392"/>
        <dbReference type="ChEBI" id="CHEBI:15377"/>
        <dbReference type="ChEBI" id="CHEBI:15378"/>
        <dbReference type="ChEBI" id="CHEBI:33019"/>
        <dbReference type="ChEBI" id="CHEBI:71395"/>
        <dbReference type="ChEBI" id="CHEBI:172878"/>
    </reaction>
    <physiologicalReaction direction="left-to-right" evidence="10">
        <dbReference type="Rhea" id="RHEA:67393"/>
    </physiologicalReaction>
</comment>
<evidence type="ECO:0000256" key="9">
    <source>
        <dbReference type="ARBA" id="ARBA00024486"/>
    </source>
</evidence>
<evidence type="ECO:0000256" key="4">
    <source>
        <dbReference type="ARBA" id="ARBA00022723"/>
    </source>
</evidence>
<evidence type="ECO:0000256" key="1">
    <source>
        <dbReference type="ARBA" id="ARBA00001946"/>
    </source>
</evidence>
<evidence type="ECO:0000313" key="24">
    <source>
        <dbReference type="Proteomes" id="UP000178501"/>
    </source>
</evidence>
<comment type="catalytic activity">
    <reaction evidence="8">
        <text>2-oxo-dATP + H2O = 2-oxo-dAMP + diphosphate + H(+)</text>
        <dbReference type="Rhea" id="RHEA:31583"/>
        <dbReference type="ChEBI" id="CHEBI:15377"/>
        <dbReference type="ChEBI" id="CHEBI:15378"/>
        <dbReference type="ChEBI" id="CHEBI:33019"/>
        <dbReference type="ChEBI" id="CHEBI:63212"/>
        <dbReference type="ChEBI" id="CHEBI:77897"/>
        <dbReference type="EC" id="3.6.1.56"/>
    </reaction>
    <physiologicalReaction direction="left-to-right" evidence="8">
        <dbReference type="Rhea" id="RHEA:31584"/>
    </physiologicalReaction>
</comment>
<comment type="similarity">
    <text evidence="2">Belongs to the Nudix hydrolase family.</text>
</comment>
<name>A0A1G1YIY8_9BACT</name>
<dbReference type="EMBL" id="MHIK01000014">
    <property type="protein sequence ID" value="OGY52234.1"/>
    <property type="molecule type" value="Genomic_DNA"/>
</dbReference>
<evidence type="ECO:0000256" key="13">
    <source>
        <dbReference type="ARBA" id="ARBA00029673"/>
    </source>
</evidence>
<dbReference type="Proteomes" id="UP000178501">
    <property type="component" value="Unassembled WGS sequence"/>
</dbReference>
<reference evidence="23 24" key="1">
    <citation type="journal article" date="2016" name="Nat. Commun.">
        <title>Thousands of microbial genomes shed light on interconnected biogeochemical processes in an aquifer system.</title>
        <authorList>
            <person name="Anantharaman K."/>
            <person name="Brown C.T."/>
            <person name="Hug L.A."/>
            <person name="Sharon I."/>
            <person name="Castelle C.J."/>
            <person name="Probst A.J."/>
            <person name="Thomas B.C."/>
            <person name="Singh A."/>
            <person name="Wilkins M.J."/>
            <person name="Karaoz U."/>
            <person name="Brodie E.L."/>
            <person name="Williams K.H."/>
            <person name="Hubbard S.S."/>
            <person name="Banfield J.F."/>
        </authorList>
    </citation>
    <scope>NUCLEOTIDE SEQUENCE [LARGE SCALE GENOMIC DNA]</scope>
</reference>
<dbReference type="AlphaFoldDB" id="A0A1G1YIY8"/>
<comment type="catalytic activity">
    <reaction evidence="18">
        <text>N(6)-methyl-ATP + H2O = N(6)-methyl-AMP + diphosphate + H(+)</text>
        <dbReference type="Rhea" id="RHEA:67608"/>
        <dbReference type="ChEBI" id="CHEBI:15377"/>
        <dbReference type="ChEBI" id="CHEBI:15378"/>
        <dbReference type="ChEBI" id="CHEBI:33019"/>
        <dbReference type="ChEBI" id="CHEBI:144842"/>
        <dbReference type="ChEBI" id="CHEBI:172873"/>
    </reaction>
    <physiologicalReaction direction="left-to-right" evidence="18">
        <dbReference type="Rhea" id="RHEA:67609"/>
    </physiologicalReaction>
</comment>
<comment type="function">
    <text evidence="21">Oxidized purine nucleoside triphosphate hydrolase which is a prominent sanitizer of the oxidized nucleotide pool. Catalyzes the hydrolysis of 2-oxo-dATP (2-hydroxy-dATP) into 2-oxo-dAMP. Also has a significant hydrolase activity toward 2-oxo-ATP, 8-oxo-dGTP and 8-oxo-dATP. Through the hydrolysis of oxidized purine nucleoside triphosphates, prevents their incorporation into DNA and the subsequent transversions A:T to C:G and G:C to T:A. Also catalyzes the hydrolysis of methylated purine nucleoside triphosphate preventing their integration into DNA. Through this antimutagenic activity protects cells from oxidative stress.</text>
</comment>
<evidence type="ECO:0000256" key="15">
    <source>
        <dbReference type="ARBA" id="ARBA00030682"/>
    </source>
</evidence>
<evidence type="ECO:0000256" key="11">
    <source>
        <dbReference type="ARBA" id="ARBA00026103"/>
    </source>
</evidence>
<comment type="catalytic activity">
    <reaction evidence="7">
        <text>8-oxo-dATP + H2O = 8-oxo-dAMP + diphosphate + H(+)</text>
        <dbReference type="Rhea" id="RHEA:65396"/>
        <dbReference type="ChEBI" id="CHEBI:15377"/>
        <dbReference type="ChEBI" id="CHEBI:15378"/>
        <dbReference type="ChEBI" id="CHEBI:33019"/>
        <dbReference type="ChEBI" id="CHEBI:71361"/>
        <dbReference type="ChEBI" id="CHEBI:172871"/>
    </reaction>
    <physiologicalReaction direction="left-to-right" evidence="7">
        <dbReference type="Rhea" id="RHEA:65397"/>
    </physiologicalReaction>
</comment>
<proteinExistence type="inferred from homology"/>
<evidence type="ECO:0000256" key="16">
    <source>
        <dbReference type="ARBA" id="ARBA00031927"/>
    </source>
</evidence>
<dbReference type="InterPro" id="IPR003563">
    <property type="entry name" value="8ODP"/>
</dbReference>
<comment type="caution">
    <text evidence="23">The sequence shown here is derived from an EMBL/GenBank/DDBJ whole genome shotgun (WGS) entry which is preliminary data.</text>
</comment>
<keyword evidence="5" id="KW-0378">Hydrolase</keyword>
<evidence type="ECO:0000256" key="6">
    <source>
        <dbReference type="ARBA" id="ARBA00022842"/>
    </source>
</evidence>
<dbReference type="Gene3D" id="3.90.79.10">
    <property type="entry name" value="Nucleoside Triphosphate Pyrophosphohydrolase"/>
    <property type="match status" value="1"/>
</dbReference>
<sequence length="155" mass="17990">MSAINKITTLCYILNDQSQVLLIMKKRGFGIGKYNGPGGKVKADEEPKAAVIREVKEEIGLDAADLVELGFIEFYFPEEKKDWNQKCFIYSTKNFSGALCESEECRPQWFALDRIPYDQMWDDDKYWYPDALAGRAVKKRFYFNEAGKVLRFEDI</sequence>
<comment type="catalytic activity">
    <reaction evidence="19">
        <text>O(6)-methyl-dGTP + H2O = O(6)-methyl-dGMP + diphosphate + H(+)</text>
        <dbReference type="Rhea" id="RHEA:67600"/>
        <dbReference type="ChEBI" id="CHEBI:15377"/>
        <dbReference type="ChEBI" id="CHEBI:15378"/>
        <dbReference type="ChEBI" id="CHEBI:33019"/>
        <dbReference type="ChEBI" id="CHEBI:169974"/>
        <dbReference type="ChEBI" id="CHEBI:169975"/>
    </reaction>
    <physiologicalReaction direction="left-to-right" evidence="19">
        <dbReference type="Rhea" id="RHEA:67601"/>
    </physiologicalReaction>
</comment>
<feature type="domain" description="Nudix hydrolase" evidence="22">
    <location>
        <begin position="4"/>
        <end position="136"/>
    </location>
</feature>
<comment type="catalytic activity">
    <reaction evidence="9">
        <text>8-oxo-dGTP + H2O = 8-oxo-dGMP + diphosphate + H(+)</text>
        <dbReference type="Rhea" id="RHEA:31575"/>
        <dbReference type="ChEBI" id="CHEBI:15377"/>
        <dbReference type="ChEBI" id="CHEBI:15378"/>
        <dbReference type="ChEBI" id="CHEBI:33019"/>
        <dbReference type="ChEBI" id="CHEBI:63224"/>
        <dbReference type="ChEBI" id="CHEBI:77896"/>
    </reaction>
    <physiologicalReaction direction="left-to-right" evidence="9">
        <dbReference type="Rhea" id="RHEA:31576"/>
    </physiologicalReaction>
</comment>
<evidence type="ECO:0000256" key="14">
    <source>
        <dbReference type="ARBA" id="ARBA00030634"/>
    </source>
</evidence>
<evidence type="ECO:0000256" key="12">
    <source>
        <dbReference type="ARBA" id="ARBA00026218"/>
    </source>
</evidence>
<evidence type="ECO:0000256" key="18">
    <source>
        <dbReference type="ARBA" id="ARBA00048002"/>
    </source>
</evidence>
<evidence type="ECO:0000313" key="23">
    <source>
        <dbReference type="EMBL" id="OGY52234.1"/>
    </source>
</evidence>
<comment type="cofactor">
    <cofactor evidence="1">
        <name>Mg(2+)</name>
        <dbReference type="ChEBI" id="CHEBI:18420"/>
    </cofactor>
</comment>
<dbReference type="GO" id="GO:0046872">
    <property type="term" value="F:metal ion binding"/>
    <property type="evidence" value="ECO:0007669"/>
    <property type="project" value="UniProtKB-KW"/>
</dbReference>
<comment type="subunit">
    <text evidence="3">Monomer.</text>
</comment>
<evidence type="ECO:0000256" key="19">
    <source>
        <dbReference type="ARBA" id="ARBA00048894"/>
    </source>
</evidence>
<dbReference type="PANTHER" id="PTHR43758:SF2">
    <property type="entry name" value="OXIDIZED PURINE NUCLEOSIDE TRIPHOSPHATE HYDROLASE"/>
    <property type="match status" value="1"/>
</dbReference>
<dbReference type="InterPro" id="IPR020084">
    <property type="entry name" value="NUDIX_hydrolase_CS"/>
</dbReference>
<dbReference type="GO" id="GO:0008828">
    <property type="term" value="F:dATP diphosphatase activity"/>
    <property type="evidence" value="ECO:0007669"/>
    <property type="project" value="UniProtKB-EC"/>
</dbReference>
<dbReference type="PROSITE" id="PS00893">
    <property type="entry name" value="NUDIX_BOX"/>
    <property type="match status" value="1"/>
</dbReference>
<keyword evidence="4" id="KW-0479">Metal-binding</keyword>
<evidence type="ECO:0000256" key="3">
    <source>
        <dbReference type="ARBA" id="ARBA00011245"/>
    </source>
</evidence>
<organism evidence="23 24">
    <name type="scientific">Candidatus Buchananbacteria bacterium RIFCSPHIGHO2_02_FULL_45_11b</name>
    <dbReference type="NCBI Taxonomy" id="1797541"/>
    <lineage>
        <taxon>Bacteria</taxon>
        <taxon>Candidatus Buchananiibacteriota</taxon>
    </lineage>
</organism>
<evidence type="ECO:0000256" key="20">
    <source>
        <dbReference type="ARBA" id="ARBA00049032"/>
    </source>
</evidence>
<dbReference type="CDD" id="cd03427">
    <property type="entry name" value="NUDIX_MTH1_Nudt1"/>
    <property type="match status" value="1"/>
</dbReference>
<dbReference type="GO" id="GO:0042262">
    <property type="term" value="P:DNA protection"/>
    <property type="evidence" value="ECO:0007669"/>
    <property type="project" value="InterPro"/>
</dbReference>
<dbReference type="GO" id="GO:0005737">
    <property type="term" value="C:cytoplasm"/>
    <property type="evidence" value="ECO:0007669"/>
    <property type="project" value="TreeGrafter"/>
</dbReference>